<dbReference type="InterPro" id="IPR036390">
    <property type="entry name" value="WH_DNA-bd_sf"/>
</dbReference>
<dbReference type="InterPro" id="IPR039422">
    <property type="entry name" value="MarR/SlyA-like"/>
</dbReference>
<protein>
    <submittedName>
        <fullName evidence="2">MarR family winged helix-turn-helix transcriptional regulator</fullName>
    </submittedName>
</protein>
<accession>A0ABV1ULC1</accession>
<gene>
    <name evidence="2" type="ORF">ABT272_44190</name>
</gene>
<evidence type="ECO:0000259" key="1">
    <source>
        <dbReference type="PROSITE" id="PS50995"/>
    </source>
</evidence>
<dbReference type="Proteomes" id="UP001470023">
    <property type="component" value="Unassembled WGS sequence"/>
</dbReference>
<evidence type="ECO:0000313" key="3">
    <source>
        <dbReference type="Proteomes" id="UP001470023"/>
    </source>
</evidence>
<proteinExistence type="predicted"/>
<dbReference type="InterPro" id="IPR000835">
    <property type="entry name" value="HTH_MarR-typ"/>
</dbReference>
<feature type="domain" description="HTH marR-type" evidence="1">
    <location>
        <begin position="10"/>
        <end position="142"/>
    </location>
</feature>
<dbReference type="Pfam" id="PF12802">
    <property type="entry name" value="MarR_2"/>
    <property type="match status" value="1"/>
</dbReference>
<dbReference type="SUPFAM" id="SSF46785">
    <property type="entry name" value="Winged helix' DNA-binding domain"/>
    <property type="match status" value="1"/>
</dbReference>
<dbReference type="SMART" id="SM00347">
    <property type="entry name" value="HTH_MARR"/>
    <property type="match status" value="1"/>
</dbReference>
<dbReference type="InterPro" id="IPR036388">
    <property type="entry name" value="WH-like_DNA-bd_sf"/>
</dbReference>
<comment type="caution">
    <text evidence="2">The sequence shown here is derived from an EMBL/GenBank/DDBJ whole genome shotgun (WGS) entry which is preliminary data.</text>
</comment>
<dbReference type="PROSITE" id="PS50995">
    <property type="entry name" value="HTH_MARR_2"/>
    <property type="match status" value="1"/>
</dbReference>
<organism evidence="2 3">
    <name type="scientific">Streptomyces sp. 900105245</name>
    <dbReference type="NCBI Taxonomy" id="3154379"/>
    <lineage>
        <taxon>Bacteria</taxon>
        <taxon>Bacillati</taxon>
        <taxon>Actinomycetota</taxon>
        <taxon>Actinomycetes</taxon>
        <taxon>Kitasatosporales</taxon>
        <taxon>Streptomycetaceae</taxon>
        <taxon>Streptomyces</taxon>
    </lineage>
</organism>
<keyword evidence="3" id="KW-1185">Reference proteome</keyword>
<name>A0ABV1ULC1_9ACTN</name>
<evidence type="ECO:0000313" key="2">
    <source>
        <dbReference type="EMBL" id="MER6434536.1"/>
    </source>
</evidence>
<dbReference type="EMBL" id="JBEPAZ010000130">
    <property type="protein sequence ID" value="MER6434536.1"/>
    <property type="molecule type" value="Genomic_DNA"/>
</dbReference>
<reference evidence="2 3" key="1">
    <citation type="submission" date="2024-06" db="EMBL/GenBank/DDBJ databases">
        <title>The Natural Products Discovery Center: Release of the First 8490 Sequenced Strains for Exploring Actinobacteria Biosynthetic Diversity.</title>
        <authorList>
            <person name="Kalkreuter E."/>
            <person name="Kautsar S.A."/>
            <person name="Yang D."/>
            <person name="Bader C.D."/>
            <person name="Teijaro C.N."/>
            <person name="Fluegel L."/>
            <person name="Davis C.M."/>
            <person name="Simpson J.R."/>
            <person name="Lauterbach L."/>
            <person name="Steele A.D."/>
            <person name="Gui C."/>
            <person name="Meng S."/>
            <person name="Li G."/>
            <person name="Viehrig K."/>
            <person name="Ye F."/>
            <person name="Su P."/>
            <person name="Kiefer A.F."/>
            <person name="Nichols A."/>
            <person name="Cepeda A.J."/>
            <person name="Yan W."/>
            <person name="Fan B."/>
            <person name="Jiang Y."/>
            <person name="Adhikari A."/>
            <person name="Zheng C.-J."/>
            <person name="Schuster L."/>
            <person name="Cowan T.M."/>
            <person name="Smanski M.J."/>
            <person name="Chevrette M.G."/>
            <person name="De Carvalho L.P.S."/>
            <person name="Shen B."/>
        </authorList>
    </citation>
    <scope>NUCLEOTIDE SEQUENCE [LARGE SCALE GENOMIC DNA]</scope>
    <source>
        <strain evidence="2 3">NPDC001166</strain>
    </source>
</reference>
<sequence>MKDVPGTAPEEQLLVALARLGQALRISSYRNAGPYRLSPLQADIVSTLAGHPHQRRLGELTDALASSPPTISDAVKTLAAKELVERQRDASDARAVTLTLTAAGRTEAERLVHMPDEFAEALAALSPNDMAAMLRGVSAMIKSLQDRKVIPVSRMCLTCTYFHPDAHPRTDKPHHCGFVDNPFDDAELRLDCPDHMSS</sequence>
<dbReference type="Gene3D" id="1.10.10.10">
    <property type="entry name" value="Winged helix-like DNA-binding domain superfamily/Winged helix DNA-binding domain"/>
    <property type="match status" value="1"/>
</dbReference>
<dbReference type="PANTHER" id="PTHR33164:SF43">
    <property type="entry name" value="HTH-TYPE TRANSCRIPTIONAL REPRESSOR YETL"/>
    <property type="match status" value="1"/>
</dbReference>
<dbReference type="PANTHER" id="PTHR33164">
    <property type="entry name" value="TRANSCRIPTIONAL REGULATOR, MARR FAMILY"/>
    <property type="match status" value="1"/>
</dbReference>
<dbReference type="RefSeq" id="WP_352066348.1">
    <property type="nucleotide sequence ID" value="NZ_JBEPAZ010000130.1"/>
</dbReference>